<proteinExistence type="inferred from homology"/>
<evidence type="ECO:0000313" key="13">
    <source>
        <dbReference type="EMBL" id="KAF9415964.1"/>
    </source>
</evidence>
<keyword evidence="5 12" id="KW-0812">Transmembrane</keyword>
<keyword evidence="9" id="KW-0325">Glycoprotein</keyword>
<dbReference type="EMBL" id="JACKWZ010000099">
    <property type="protein sequence ID" value="KAF9415964.1"/>
    <property type="molecule type" value="Genomic_DNA"/>
</dbReference>
<evidence type="ECO:0000256" key="11">
    <source>
        <dbReference type="ARBA" id="ARBA00024803"/>
    </source>
</evidence>
<dbReference type="Proteomes" id="UP000648187">
    <property type="component" value="Unassembled WGS sequence"/>
</dbReference>
<evidence type="ECO:0000256" key="7">
    <source>
        <dbReference type="ARBA" id="ARBA00023069"/>
    </source>
</evidence>
<dbReference type="PANTHER" id="PTHR14605">
    <property type="entry name" value="CHST5 PROTEIN"/>
    <property type="match status" value="1"/>
</dbReference>
<evidence type="ECO:0000256" key="3">
    <source>
        <dbReference type="ARBA" id="ARBA00015087"/>
    </source>
</evidence>
<evidence type="ECO:0000313" key="14">
    <source>
        <dbReference type="Proteomes" id="UP000648187"/>
    </source>
</evidence>
<evidence type="ECO:0000256" key="6">
    <source>
        <dbReference type="ARBA" id="ARBA00022989"/>
    </source>
</evidence>
<dbReference type="Pfam" id="PF10149">
    <property type="entry name" value="TM231"/>
    <property type="match status" value="1"/>
</dbReference>
<organism evidence="13 14">
    <name type="scientific">Spodoptera exigua</name>
    <name type="common">Beet armyworm</name>
    <name type="synonym">Noctua fulgens</name>
    <dbReference type="NCBI Taxonomy" id="7107"/>
    <lineage>
        <taxon>Eukaryota</taxon>
        <taxon>Metazoa</taxon>
        <taxon>Ecdysozoa</taxon>
        <taxon>Arthropoda</taxon>
        <taxon>Hexapoda</taxon>
        <taxon>Insecta</taxon>
        <taxon>Pterygota</taxon>
        <taxon>Neoptera</taxon>
        <taxon>Endopterygota</taxon>
        <taxon>Lepidoptera</taxon>
        <taxon>Glossata</taxon>
        <taxon>Ditrysia</taxon>
        <taxon>Noctuoidea</taxon>
        <taxon>Noctuidae</taxon>
        <taxon>Amphipyrinae</taxon>
        <taxon>Spodoptera</taxon>
    </lineage>
</organism>
<keyword evidence="8 12" id="KW-0472">Membrane</keyword>
<dbReference type="PANTHER" id="PTHR14605:SF1">
    <property type="entry name" value="TRANSMEMBRANE PROTEIN 231"/>
    <property type="match status" value="1"/>
</dbReference>
<keyword evidence="4" id="KW-1003">Cell membrane</keyword>
<feature type="transmembrane region" description="Helical" evidence="12">
    <location>
        <begin position="20"/>
        <end position="43"/>
    </location>
</feature>
<protein>
    <recommendedName>
        <fullName evidence="3">Transmembrane protein 231</fullName>
    </recommendedName>
</protein>
<evidence type="ECO:0000256" key="10">
    <source>
        <dbReference type="ARBA" id="ARBA00023273"/>
    </source>
</evidence>
<dbReference type="GO" id="GO:0032880">
    <property type="term" value="P:regulation of protein localization"/>
    <property type="evidence" value="ECO:0007669"/>
    <property type="project" value="TreeGrafter"/>
</dbReference>
<keyword evidence="14" id="KW-1185">Reference proteome</keyword>
<evidence type="ECO:0000256" key="9">
    <source>
        <dbReference type="ARBA" id="ARBA00023180"/>
    </source>
</evidence>
<dbReference type="GO" id="GO:0060271">
    <property type="term" value="P:cilium assembly"/>
    <property type="evidence" value="ECO:0007669"/>
    <property type="project" value="TreeGrafter"/>
</dbReference>
<evidence type="ECO:0000256" key="2">
    <source>
        <dbReference type="ARBA" id="ARBA00009082"/>
    </source>
</evidence>
<sequence length="316" mass="37211">MGLYKLFSYNVEVQYMSCFLSKATLFTLTTTVLNFILPFIIAYRGRGFWLRSHSFYEQPVVQFTYEYLLIAETDDPTESIQCGATNDSFGDFMKNEENCVEFQVQEYDVTGDTNNDLLDFKFFLNVPQDRTVTSLILMLALNFQLKLVCPLQMQSLAVVNKEFTTPPSGFKYLADLEFYQTRHLPCKQNLVDTKYNSSVFIYDKNKSGNTIDQILEKYYMREVTTHTKSLYSRSQNGHTGSVQIQVSVRVPEMEVKYTPSLIQEIKWAWPQYLSLVVVFYWIFNRIKKFVFNNRLVMAWEILPWKKQQIATKKKYY</sequence>
<accession>A0A835L6C6</accession>
<name>A0A835L6C6_SPOEX</name>
<evidence type="ECO:0000256" key="5">
    <source>
        <dbReference type="ARBA" id="ARBA00022692"/>
    </source>
</evidence>
<keyword evidence="6 12" id="KW-1133">Transmembrane helix</keyword>
<reference evidence="13" key="1">
    <citation type="submission" date="2020-08" db="EMBL/GenBank/DDBJ databases">
        <title>Spodoptera exigua strain:BAW_Kor-Di-RS1 Genome sequencing and assembly.</title>
        <authorList>
            <person name="Kim J."/>
            <person name="Nam H.Y."/>
            <person name="Kwon M."/>
            <person name="Choi J.H."/>
            <person name="Cho S.R."/>
            <person name="Kim G.-H."/>
        </authorList>
    </citation>
    <scope>NUCLEOTIDE SEQUENCE</scope>
    <source>
        <strain evidence="13">BAW_Kor-Di-RS1</strain>
        <tissue evidence="13">Whole-body</tissue>
    </source>
</reference>
<comment type="subcellular location">
    <subcellularLocation>
        <location evidence="1">Cell projection</location>
        <location evidence="1">Cilium membrane</location>
        <topology evidence="1">Multi-pass membrane protein</topology>
    </subcellularLocation>
</comment>
<comment type="similarity">
    <text evidence="2">Belongs to the TMEM231 family.</text>
</comment>
<dbReference type="AlphaFoldDB" id="A0A835L6C6"/>
<gene>
    <name evidence="13" type="ORF">HW555_006596</name>
</gene>
<keyword evidence="10" id="KW-0966">Cell projection</keyword>
<comment type="caution">
    <text evidence="13">The sequence shown here is derived from an EMBL/GenBank/DDBJ whole genome shotgun (WGS) entry which is preliminary data.</text>
</comment>
<evidence type="ECO:0000256" key="12">
    <source>
        <dbReference type="SAM" id="Phobius"/>
    </source>
</evidence>
<evidence type="ECO:0000256" key="1">
    <source>
        <dbReference type="ARBA" id="ARBA00004272"/>
    </source>
</evidence>
<evidence type="ECO:0000256" key="8">
    <source>
        <dbReference type="ARBA" id="ARBA00023136"/>
    </source>
</evidence>
<dbReference type="GO" id="GO:0035869">
    <property type="term" value="C:ciliary transition zone"/>
    <property type="evidence" value="ECO:0007669"/>
    <property type="project" value="TreeGrafter"/>
</dbReference>
<dbReference type="GO" id="GO:0060170">
    <property type="term" value="C:ciliary membrane"/>
    <property type="evidence" value="ECO:0007669"/>
    <property type="project" value="UniProtKB-SubCell"/>
</dbReference>
<dbReference type="InterPro" id="IPR019306">
    <property type="entry name" value="TMEM231"/>
</dbReference>
<evidence type="ECO:0000256" key="4">
    <source>
        <dbReference type="ARBA" id="ARBA00022475"/>
    </source>
</evidence>
<comment type="function">
    <text evidence="11">Transmembrane component of the tectonic-like complex, a complex localized at the transition zone of primary cilia and acting as a barrier that prevents diffusion of transmembrane proteins between the cilia and plasma membranes. Required for ciliogenesis and sonic hedgehog/SHH signaling.</text>
</comment>
<keyword evidence="7" id="KW-0969">Cilium</keyword>